<gene>
    <name evidence="1" type="ORF">KP79_PYT22824</name>
</gene>
<dbReference type="OrthoDB" id="7249367at2759"/>
<proteinExistence type="predicted"/>
<name>A0A210QGI5_MIZYE</name>
<evidence type="ECO:0000313" key="1">
    <source>
        <dbReference type="EMBL" id="OWF47865.1"/>
    </source>
</evidence>
<keyword evidence="2" id="KW-1185">Reference proteome</keyword>
<evidence type="ECO:0008006" key="3">
    <source>
        <dbReference type="Google" id="ProtNLM"/>
    </source>
</evidence>
<dbReference type="AlphaFoldDB" id="A0A210QGI5"/>
<dbReference type="EMBL" id="NEDP02003762">
    <property type="protein sequence ID" value="OWF47865.1"/>
    <property type="molecule type" value="Genomic_DNA"/>
</dbReference>
<organism evidence="1 2">
    <name type="scientific">Mizuhopecten yessoensis</name>
    <name type="common">Japanese scallop</name>
    <name type="synonym">Patinopecten yessoensis</name>
    <dbReference type="NCBI Taxonomy" id="6573"/>
    <lineage>
        <taxon>Eukaryota</taxon>
        <taxon>Metazoa</taxon>
        <taxon>Spiralia</taxon>
        <taxon>Lophotrochozoa</taxon>
        <taxon>Mollusca</taxon>
        <taxon>Bivalvia</taxon>
        <taxon>Autobranchia</taxon>
        <taxon>Pteriomorphia</taxon>
        <taxon>Pectinida</taxon>
        <taxon>Pectinoidea</taxon>
        <taxon>Pectinidae</taxon>
        <taxon>Mizuhopecten</taxon>
    </lineage>
</organism>
<sequence>MTGYLSVCQHSMLNRSLLVLTDTFSPRICRAHLPVSTNTCHSTNLFSTTPQNRQKSDFGLRKNFTYCRRNGPGICSSSKYNIAHQSVRFFSEFENDDKKKPVTFSTPKNRIHGGKYTEENILMPETFPMYVFPNFTSLVHNLLSQLIVRKVEKELSIPHFLDAAKKAVLVVANLLSTGNVDEVESLTTSEAFKQIKKNYEKIPATHLEQLALEEDMIHTPVRHIHRVQIKPQATSDTSEQEKTKLEILLVLEGYQGKTAEEKPSIFINMANRKRIACTVRFEKEYFKVGEGWDCSAAWKISGISYLIQDTVDEKRENFFI</sequence>
<protein>
    <recommendedName>
        <fullName evidence="3">Tim44-like domain-containing protein</fullName>
    </recommendedName>
</protein>
<dbReference type="PANTHER" id="PTHR13333:SF5">
    <property type="entry name" value="M-AAA PROTEASE-INTERACTING PROTEIN 1, MITOCHONDRIAL"/>
    <property type="match status" value="1"/>
</dbReference>
<dbReference type="GO" id="GO:0043022">
    <property type="term" value="F:ribosome binding"/>
    <property type="evidence" value="ECO:0007669"/>
    <property type="project" value="TreeGrafter"/>
</dbReference>
<accession>A0A210QGI5</accession>
<dbReference type="Proteomes" id="UP000242188">
    <property type="component" value="Unassembled WGS sequence"/>
</dbReference>
<comment type="caution">
    <text evidence="1">The sequence shown here is derived from an EMBL/GenBank/DDBJ whole genome shotgun (WGS) entry which is preliminary data.</text>
</comment>
<dbReference type="GO" id="GO:0005743">
    <property type="term" value="C:mitochondrial inner membrane"/>
    <property type="evidence" value="ECO:0007669"/>
    <property type="project" value="TreeGrafter"/>
</dbReference>
<dbReference type="PANTHER" id="PTHR13333">
    <property type="entry name" value="M-AAA PROTEASE-INTERACTING PROTEIN 1, MITOCHONDRIAL"/>
    <property type="match status" value="1"/>
</dbReference>
<dbReference type="GO" id="GO:0032979">
    <property type="term" value="P:protein insertion into mitochondrial inner membrane from matrix"/>
    <property type="evidence" value="ECO:0007669"/>
    <property type="project" value="TreeGrafter"/>
</dbReference>
<evidence type="ECO:0000313" key="2">
    <source>
        <dbReference type="Proteomes" id="UP000242188"/>
    </source>
</evidence>
<reference evidence="1 2" key="1">
    <citation type="journal article" date="2017" name="Nat. Ecol. Evol.">
        <title>Scallop genome provides insights into evolution of bilaterian karyotype and development.</title>
        <authorList>
            <person name="Wang S."/>
            <person name="Zhang J."/>
            <person name="Jiao W."/>
            <person name="Li J."/>
            <person name="Xun X."/>
            <person name="Sun Y."/>
            <person name="Guo X."/>
            <person name="Huan P."/>
            <person name="Dong B."/>
            <person name="Zhang L."/>
            <person name="Hu X."/>
            <person name="Sun X."/>
            <person name="Wang J."/>
            <person name="Zhao C."/>
            <person name="Wang Y."/>
            <person name="Wang D."/>
            <person name="Huang X."/>
            <person name="Wang R."/>
            <person name="Lv J."/>
            <person name="Li Y."/>
            <person name="Zhang Z."/>
            <person name="Liu B."/>
            <person name="Lu W."/>
            <person name="Hui Y."/>
            <person name="Liang J."/>
            <person name="Zhou Z."/>
            <person name="Hou R."/>
            <person name="Li X."/>
            <person name="Liu Y."/>
            <person name="Li H."/>
            <person name="Ning X."/>
            <person name="Lin Y."/>
            <person name="Zhao L."/>
            <person name="Xing Q."/>
            <person name="Dou J."/>
            <person name="Li Y."/>
            <person name="Mao J."/>
            <person name="Guo H."/>
            <person name="Dou H."/>
            <person name="Li T."/>
            <person name="Mu C."/>
            <person name="Jiang W."/>
            <person name="Fu Q."/>
            <person name="Fu X."/>
            <person name="Miao Y."/>
            <person name="Liu J."/>
            <person name="Yu Q."/>
            <person name="Li R."/>
            <person name="Liao H."/>
            <person name="Li X."/>
            <person name="Kong Y."/>
            <person name="Jiang Z."/>
            <person name="Chourrout D."/>
            <person name="Li R."/>
            <person name="Bao Z."/>
        </authorList>
    </citation>
    <scope>NUCLEOTIDE SEQUENCE [LARGE SCALE GENOMIC DNA]</scope>
    <source>
        <strain evidence="1 2">PY_sf001</strain>
    </source>
</reference>